<evidence type="ECO:0000256" key="5">
    <source>
        <dbReference type="ARBA" id="ARBA00023242"/>
    </source>
</evidence>
<evidence type="ECO:0000256" key="1">
    <source>
        <dbReference type="ARBA" id="ARBA00004123"/>
    </source>
</evidence>
<name>A0AAP0BA42_9ASPA</name>
<dbReference type="NCBIfam" id="TIGR01557">
    <property type="entry name" value="myb_SHAQKYF"/>
    <property type="match status" value="1"/>
</dbReference>
<proteinExistence type="predicted"/>
<evidence type="ECO:0000313" key="10">
    <source>
        <dbReference type="EMBL" id="KAK8934239.1"/>
    </source>
</evidence>
<dbReference type="CDD" id="cd00167">
    <property type="entry name" value="SANT"/>
    <property type="match status" value="1"/>
</dbReference>
<keyword evidence="5" id="KW-0539">Nucleus</keyword>
<dbReference type="PANTHER" id="PTHR12802:SF177">
    <property type="entry name" value="PROTEIN CCA1"/>
    <property type="match status" value="1"/>
</dbReference>
<feature type="region of interest" description="Disordered" evidence="6">
    <location>
        <begin position="430"/>
        <end position="516"/>
    </location>
</feature>
<dbReference type="AlphaFoldDB" id="A0AAP0BA42"/>
<dbReference type="InterPro" id="IPR001005">
    <property type="entry name" value="SANT/Myb"/>
</dbReference>
<dbReference type="InterPro" id="IPR006447">
    <property type="entry name" value="Myb_dom_plants"/>
</dbReference>
<dbReference type="PROSITE" id="PS50090">
    <property type="entry name" value="MYB_LIKE"/>
    <property type="match status" value="1"/>
</dbReference>
<evidence type="ECO:0000313" key="11">
    <source>
        <dbReference type="Proteomes" id="UP001418222"/>
    </source>
</evidence>
<feature type="region of interest" description="Disordered" evidence="6">
    <location>
        <begin position="73"/>
        <end position="112"/>
    </location>
</feature>
<feature type="compositionally biased region" description="Basic and acidic residues" evidence="6">
    <location>
        <begin position="597"/>
        <end position="618"/>
    </location>
</feature>
<dbReference type="FunFam" id="1.10.10.60:FF:000023">
    <property type="entry name" value="protein REVEILLE 6 isoform X1"/>
    <property type="match status" value="1"/>
</dbReference>
<feature type="domain" description="Myb-like" evidence="7">
    <location>
        <begin position="19"/>
        <end position="69"/>
    </location>
</feature>
<keyword evidence="3" id="KW-0238">DNA-binding</keyword>
<feature type="domain" description="SANT" evidence="8">
    <location>
        <begin position="22"/>
        <end position="73"/>
    </location>
</feature>
<dbReference type="PANTHER" id="PTHR12802">
    <property type="entry name" value="SWI/SNF COMPLEX-RELATED"/>
    <property type="match status" value="1"/>
</dbReference>
<dbReference type="Gene3D" id="1.10.10.60">
    <property type="entry name" value="Homeodomain-like"/>
    <property type="match status" value="1"/>
</dbReference>
<dbReference type="Proteomes" id="UP001418222">
    <property type="component" value="Unassembled WGS sequence"/>
</dbReference>
<feature type="region of interest" description="Disordered" evidence="6">
    <location>
        <begin position="592"/>
        <end position="655"/>
    </location>
</feature>
<evidence type="ECO:0000259" key="9">
    <source>
        <dbReference type="PROSITE" id="PS51294"/>
    </source>
</evidence>
<dbReference type="GO" id="GO:0010468">
    <property type="term" value="P:regulation of gene expression"/>
    <property type="evidence" value="ECO:0007669"/>
    <property type="project" value="UniProtKB-ARBA"/>
</dbReference>
<comment type="caution">
    <text evidence="10">The sequence shown here is derived from an EMBL/GenBank/DDBJ whole genome shotgun (WGS) entry which is preliminary data.</text>
</comment>
<dbReference type="EMBL" id="JBBWWQ010000012">
    <property type="protein sequence ID" value="KAK8934239.1"/>
    <property type="molecule type" value="Genomic_DNA"/>
</dbReference>
<dbReference type="SMART" id="SM00717">
    <property type="entry name" value="SANT"/>
    <property type="match status" value="1"/>
</dbReference>
<evidence type="ECO:0000256" key="2">
    <source>
        <dbReference type="ARBA" id="ARBA00023015"/>
    </source>
</evidence>
<comment type="subcellular location">
    <subcellularLocation>
        <location evidence="1">Nucleus</location>
    </subcellularLocation>
</comment>
<gene>
    <name evidence="10" type="primary">LHY</name>
    <name evidence="10" type="ORF">KSP39_PZI014790</name>
</gene>
<feature type="compositionally biased region" description="Basic and acidic residues" evidence="6">
    <location>
        <begin position="488"/>
        <end position="500"/>
    </location>
</feature>
<evidence type="ECO:0000256" key="3">
    <source>
        <dbReference type="ARBA" id="ARBA00023125"/>
    </source>
</evidence>
<dbReference type="GO" id="GO:0005634">
    <property type="term" value="C:nucleus"/>
    <property type="evidence" value="ECO:0007669"/>
    <property type="project" value="UniProtKB-SubCell"/>
</dbReference>
<dbReference type="SUPFAM" id="SSF46689">
    <property type="entry name" value="Homeodomain-like"/>
    <property type="match status" value="1"/>
</dbReference>
<accession>A0AAP0BA42</accession>
<dbReference type="GO" id="GO:0003677">
    <property type="term" value="F:DNA binding"/>
    <property type="evidence" value="ECO:0007669"/>
    <property type="project" value="UniProtKB-KW"/>
</dbReference>
<evidence type="ECO:0000259" key="8">
    <source>
        <dbReference type="PROSITE" id="PS51293"/>
    </source>
</evidence>
<reference evidence="10 11" key="1">
    <citation type="journal article" date="2022" name="Nat. Plants">
        <title>Genomes of leafy and leafless Platanthera orchids illuminate the evolution of mycoheterotrophy.</title>
        <authorList>
            <person name="Li M.H."/>
            <person name="Liu K.W."/>
            <person name="Li Z."/>
            <person name="Lu H.C."/>
            <person name="Ye Q.L."/>
            <person name="Zhang D."/>
            <person name="Wang J.Y."/>
            <person name="Li Y.F."/>
            <person name="Zhong Z.M."/>
            <person name="Liu X."/>
            <person name="Yu X."/>
            <person name="Liu D.K."/>
            <person name="Tu X.D."/>
            <person name="Liu B."/>
            <person name="Hao Y."/>
            <person name="Liao X.Y."/>
            <person name="Jiang Y.T."/>
            <person name="Sun W.H."/>
            <person name="Chen J."/>
            <person name="Chen Y.Q."/>
            <person name="Ai Y."/>
            <person name="Zhai J.W."/>
            <person name="Wu S.S."/>
            <person name="Zhou Z."/>
            <person name="Hsiao Y.Y."/>
            <person name="Wu W.L."/>
            <person name="Chen Y.Y."/>
            <person name="Lin Y.F."/>
            <person name="Hsu J.L."/>
            <person name="Li C.Y."/>
            <person name="Wang Z.W."/>
            <person name="Zhao X."/>
            <person name="Zhong W.Y."/>
            <person name="Ma X.K."/>
            <person name="Ma L."/>
            <person name="Huang J."/>
            <person name="Chen G.Z."/>
            <person name="Huang M.Z."/>
            <person name="Huang L."/>
            <person name="Peng D.H."/>
            <person name="Luo Y.B."/>
            <person name="Zou S.Q."/>
            <person name="Chen S.P."/>
            <person name="Lan S."/>
            <person name="Tsai W.C."/>
            <person name="Van de Peer Y."/>
            <person name="Liu Z.J."/>
        </authorList>
    </citation>
    <scope>NUCLEOTIDE SEQUENCE [LARGE SCALE GENOMIC DNA]</scope>
    <source>
        <strain evidence="10">Lor287</strain>
    </source>
</reference>
<keyword evidence="2" id="KW-0805">Transcription regulation</keyword>
<protein>
    <submittedName>
        <fullName evidence="10">Protein LHY</fullName>
    </submittedName>
</protein>
<feature type="compositionally biased region" description="Low complexity" evidence="6">
    <location>
        <begin position="450"/>
        <end position="462"/>
    </location>
</feature>
<evidence type="ECO:0000256" key="6">
    <source>
        <dbReference type="SAM" id="MobiDB-lite"/>
    </source>
</evidence>
<feature type="compositionally biased region" description="Polar residues" evidence="6">
    <location>
        <begin position="501"/>
        <end position="512"/>
    </location>
</feature>
<dbReference type="InterPro" id="IPR009057">
    <property type="entry name" value="Homeodomain-like_sf"/>
</dbReference>
<organism evidence="10 11">
    <name type="scientific">Platanthera zijinensis</name>
    <dbReference type="NCBI Taxonomy" id="2320716"/>
    <lineage>
        <taxon>Eukaryota</taxon>
        <taxon>Viridiplantae</taxon>
        <taxon>Streptophyta</taxon>
        <taxon>Embryophyta</taxon>
        <taxon>Tracheophyta</taxon>
        <taxon>Spermatophyta</taxon>
        <taxon>Magnoliopsida</taxon>
        <taxon>Liliopsida</taxon>
        <taxon>Asparagales</taxon>
        <taxon>Orchidaceae</taxon>
        <taxon>Orchidoideae</taxon>
        <taxon>Orchideae</taxon>
        <taxon>Orchidinae</taxon>
        <taxon>Platanthera</taxon>
    </lineage>
</organism>
<dbReference type="InterPro" id="IPR017930">
    <property type="entry name" value="Myb_dom"/>
</dbReference>
<keyword evidence="11" id="KW-1185">Reference proteome</keyword>
<feature type="region of interest" description="Disordered" evidence="6">
    <location>
        <begin position="1"/>
        <end position="29"/>
    </location>
</feature>
<keyword evidence="4" id="KW-0804">Transcription</keyword>
<evidence type="ECO:0000259" key="7">
    <source>
        <dbReference type="PROSITE" id="PS50090"/>
    </source>
</evidence>
<evidence type="ECO:0000256" key="4">
    <source>
        <dbReference type="ARBA" id="ARBA00023163"/>
    </source>
</evidence>
<dbReference type="PROSITE" id="PS51293">
    <property type="entry name" value="SANT"/>
    <property type="match status" value="1"/>
</dbReference>
<dbReference type="InterPro" id="IPR017884">
    <property type="entry name" value="SANT_dom"/>
</dbReference>
<sequence>MEMNSAGEDLSVKTRKPYTITRQRERWSEEEHSKFLDALKLHGRAWQRIEEHIGTKTAVQIRSHAQKFFAKVEKESVAKGTPMGKSHEIDIPPPRPKRKPKSPYPRKLGASSVLSSAKTVDEKATKFHFQETIKEDLTLERNAQIELSAATISLQGIDVCSDRGNCSVVLNLFQETPSASVAPRYKGSTDPITFKEFASKMIEPNEAASGGETSLSFEVDVEPSMNGKNLGKINEISKDLHTLQKSPLLLQNQNGIHKEAWHHNDQAANCVQSSCTDICNSKVTAESLQFPCSTSPFMNNTTPAVPGLETSLAMSSIPPPSVNFPPFAQFHSTQDFGTSFLNISSTFSSLIISTLLQNPAVHMAASMAASLWPSREVDSLTDSSMAGAAAATVAAAASWWSTHGLLPLFPPIHTPGLSFPLQSNAQFPHDKMEEKDGASQISLRTRDLKAQPSPSKSALSSSDFEEIENDASNVNNIKPASGAAANHNSEKGKIAEKTERSSCGSNTPSSSEVETDAALKTKGETNGEAQQVHSQILPLGEVNARRSRSGGSINDSWKEVSQEGRVAFQALFARDILPQTFLRQHAEVEMGFPKDLPTGRDGVDQKEIRHDNPKDRQAGFKPYKRCASEVEASMTSVNEETSSKRICLTGKSSDQ</sequence>
<dbReference type="Pfam" id="PF00249">
    <property type="entry name" value="Myb_DNA-binding"/>
    <property type="match status" value="1"/>
</dbReference>
<feature type="domain" description="HTH myb-type" evidence="9">
    <location>
        <begin position="19"/>
        <end position="73"/>
    </location>
</feature>
<dbReference type="PROSITE" id="PS51294">
    <property type="entry name" value="HTH_MYB"/>
    <property type="match status" value="1"/>
</dbReference>